<evidence type="ECO:0000256" key="1">
    <source>
        <dbReference type="SAM" id="Phobius"/>
    </source>
</evidence>
<reference evidence="2" key="1">
    <citation type="submission" date="2022-10" db="EMBL/GenBank/DDBJ databases">
        <title>Whole genome sequencing of three plant growth promoting bacteria isolated from Vachellia tortilis subsp. raddiana in Morocco.</title>
        <authorList>
            <person name="Hnini M."/>
            <person name="Zouagui R."/>
            <person name="Zouagui H."/>
            <person name="Chemao Elfihri M.-W."/>
            <person name="Ibrahimi A."/>
            <person name="Sbabou L."/>
            <person name="Aurag J."/>
        </authorList>
    </citation>
    <scope>NUCLEOTIDE SEQUENCE</scope>
    <source>
        <strain evidence="2">LMR678</strain>
    </source>
</reference>
<keyword evidence="1" id="KW-0472">Membrane</keyword>
<organism evidence="2 3">
    <name type="scientific">Sinorhizobium psoraleae</name>
    <dbReference type="NCBI Taxonomy" id="520838"/>
    <lineage>
        <taxon>Bacteria</taxon>
        <taxon>Pseudomonadati</taxon>
        <taxon>Pseudomonadota</taxon>
        <taxon>Alphaproteobacteria</taxon>
        <taxon>Hyphomicrobiales</taxon>
        <taxon>Rhizobiaceae</taxon>
        <taxon>Sinorhizobium/Ensifer group</taxon>
        <taxon>Sinorhizobium</taxon>
    </lineage>
</organism>
<proteinExistence type="predicted"/>
<evidence type="ECO:0000313" key="3">
    <source>
        <dbReference type="Proteomes" id="UP001079430"/>
    </source>
</evidence>
<protein>
    <submittedName>
        <fullName evidence="2">Uncharacterized protein</fullName>
    </submittedName>
</protein>
<name>A0ABT4KAG9_9HYPH</name>
<gene>
    <name evidence="2" type="ORF">O3W52_01775</name>
</gene>
<accession>A0ABT4KAG9</accession>
<dbReference type="RefSeq" id="WP_269274927.1">
    <property type="nucleotide sequence ID" value="NZ_JAPVOI010000002.1"/>
</dbReference>
<dbReference type="Proteomes" id="UP001079430">
    <property type="component" value="Unassembled WGS sequence"/>
</dbReference>
<keyword evidence="1" id="KW-1133">Transmembrane helix</keyword>
<comment type="caution">
    <text evidence="2">The sequence shown here is derived from an EMBL/GenBank/DDBJ whole genome shotgun (WGS) entry which is preliminary data.</text>
</comment>
<sequence>MARRPALGPFDLNYAVVPLVVILSMLAHQRLLKHASTGPERDRRAPRNPVEELCAVLIVPVVVLLYTIGFHLDYIPPLKGL</sequence>
<dbReference type="EMBL" id="JAPVOI010000002">
    <property type="protein sequence ID" value="MCZ4088843.1"/>
    <property type="molecule type" value="Genomic_DNA"/>
</dbReference>
<feature type="transmembrane region" description="Helical" evidence="1">
    <location>
        <begin position="12"/>
        <end position="32"/>
    </location>
</feature>
<keyword evidence="3" id="KW-1185">Reference proteome</keyword>
<feature type="transmembrane region" description="Helical" evidence="1">
    <location>
        <begin position="53"/>
        <end position="72"/>
    </location>
</feature>
<evidence type="ECO:0000313" key="2">
    <source>
        <dbReference type="EMBL" id="MCZ4088843.1"/>
    </source>
</evidence>
<keyword evidence="1" id="KW-0812">Transmembrane</keyword>